<dbReference type="Pfam" id="PF01264">
    <property type="entry name" value="Chorismate_synt"/>
    <property type="match status" value="1"/>
</dbReference>
<dbReference type="EMBL" id="CAFBPM010000017">
    <property type="protein sequence ID" value="CAB5029370.1"/>
    <property type="molecule type" value="Genomic_DNA"/>
</dbReference>
<dbReference type="InterPro" id="IPR000453">
    <property type="entry name" value="Chorismate_synth"/>
</dbReference>
<dbReference type="PIRSF" id="PIRSF001456">
    <property type="entry name" value="Chorismate_synth"/>
    <property type="match status" value="1"/>
</dbReference>
<dbReference type="FunFam" id="3.60.150.10:FF:000002">
    <property type="entry name" value="Chorismate synthase"/>
    <property type="match status" value="1"/>
</dbReference>
<evidence type="ECO:0000256" key="7">
    <source>
        <dbReference type="ARBA" id="ARBA00022827"/>
    </source>
</evidence>
<dbReference type="SUPFAM" id="SSF103263">
    <property type="entry name" value="Chorismate synthase, AroC"/>
    <property type="match status" value="1"/>
</dbReference>
<evidence type="ECO:0000256" key="8">
    <source>
        <dbReference type="ARBA" id="ARBA00022857"/>
    </source>
</evidence>
<dbReference type="Gene3D" id="3.60.150.10">
    <property type="entry name" value="Chorismate synthase AroC"/>
    <property type="match status" value="1"/>
</dbReference>
<dbReference type="GO" id="GO:0009423">
    <property type="term" value="P:chorismate biosynthetic process"/>
    <property type="evidence" value="ECO:0007669"/>
    <property type="project" value="UniProtKB-UniPathway"/>
</dbReference>
<dbReference type="EMBL" id="CAFBLT010000003">
    <property type="protein sequence ID" value="CAB4883442.1"/>
    <property type="molecule type" value="Genomic_DNA"/>
</dbReference>
<name>A0A6J7EIY0_9ZZZZ</name>
<keyword evidence="5" id="KW-0285">Flavoprotein</keyword>
<evidence type="ECO:0000313" key="13">
    <source>
        <dbReference type="EMBL" id="CAB5029370.1"/>
    </source>
</evidence>
<keyword evidence="9" id="KW-0057">Aromatic amino acid biosynthesis</keyword>
<dbReference type="NCBIfam" id="TIGR00033">
    <property type="entry name" value="aroC"/>
    <property type="match status" value="1"/>
</dbReference>
<keyword evidence="4" id="KW-0028">Amino-acid biosynthesis</keyword>
<proteinExistence type="inferred from homology"/>
<dbReference type="NCBIfam" id="NF003793">
    <property type="entry name" value="PRK05382.1"/>
    <property type="match status" value="1"/>
</dbReference>
<keyword evidence="6" id="KW-0288">FMN</keyword>
<dbReference type="PROSITE" id="PS00787">
    <property type="entry name" value="CHORISMATE_SYNTHASE_1"/>
    <property type="match status" value="1"/>
</dbReference>
<evidence type="ECO:0000256" key="2">
    <source>
        <dbReference type="ARBA" id="ARBA00008014"/>
    </source>
</evidence>
<dbReference type="PANTHER" id="PTHR21085:SF0">
    <property type="entry name" value="CHORISMATE SYNTHASE"/>
    <property type="match status" value="1"/>
</dbReference>
<dbReference type="GO" id="GO:0010181">
    <property type="term" value="F:FMN binding"/>
    <property type="evidence" value="ECO:0007669"/>
    <property type="project" value="TreeGrafter"/>
</dbReference>
<evidence type="ECO:0000256" key="5">
    <source>
        <dbReference type="ARBA" id="ARBA00022630"/>
    </source>
</evidence>
<protein>
    <recommendedName>
        <fullName evidence="3">chorismate synthase</fullName>
        <ecNumber evidence="3">4.2.3.5</ecNumber>
    </recommendedName>
</protein>
<dbReference type="InterPro" id="IPR035904">
    <property type="entry name" value="Chorismate_synth_AroC_sf"/>
</dbReference>
<comment type="pathway">
    <text evidence="1">Metabolic intermediate biosynthesis; chorismate biosynthesis; chorismate from D-erythrose 4-phosphate and phosphoenolpyruvate: step 7/7.</text>
</comment>
<dbReference type="UniPathway" id="UPA00053">
    <property type="reaction ID" value="UER00090"/>
</dbReference>
<evidence type="ECO:0000256" key="6">
    <source>
        <dbReference type="ARBA" id="ARBA00022643"/>
    </source>
</evidence>
<dbReference type="GO" id="GO:0004107">
    <property type="term" value="F:chorismate synthase activity"/>
    <property type="evidence" value="ECO:0007669"/>
    <property type="project" value="UniProtKB-EC"/>
</dbReference>
<dbReference type="InterPro" id="IPR020541">
    <property type="entry name" value="Chorismate_synthase_CS"/>
</dbReference>
<keyword evidence="10" id="KW-0456">Lyase</keyword>
<dbReference type="GO" id="GO:0008652">
    <property type="term" value="P:amino acid biosynthetic process"/>
    <property type="evidence" value="ECO:0007669"/>
    <property type="project" value="UniProtKB-KW"/>
</dbReference>
<reference evidence="12" key="1">
    <citation type="submission" date="2020-05" db="EMBL/GenBank/DDBJ databases">
        <authorList>
            <person name="Chiriac C."/>
            <person name="Salcher M."/>
            <person name="Ghai R."/>
            <person name="Kavagutti S V."/>
        </authorList>
    </citation>
    <scope>NUCLEOTIDE SEQUENCE</scope>
</reference>
<evidence type="ECO:0000256" key="9">
    <source>
        <dbReference type="ARBA" id="ARBA00023141"/>
    </source>
</evidence>
<accession>A0A6J7EIY0</accession>
<evidence type="ECO:0000313" key="11">
    <source>
        <dbReference type="EMBL" id="CAB4826897.1"/>
    </source>
</evidence>
<dbReference type="PANTHER" id="PTHR21085">
    <property type="entry name" value="CHORISMATE SYNTHASE"/>
    <property type="match status" value="1"/>
</dbReference>
<evidence type="ECO:0000313" key="12">
    <source>
        <dbReference type="EMBL" id="CAB4883442.1"/>
    </source>
</evidence>
<evidence type="ECO:0000256" key="10">
    <source>
        <dbReference type="ARBA" id="ARBA00023239"/>
    </source>
</evidence>
<sequence length="397" mass="41900">MLRFLTAGESHGQALVVILEGLPAGIRVTEKQIQDELARRRLGFGRGPRMRFEADDITLVAGIRHGRTLGSPVAIEIRNSEWPKWTEEMSPHPGAPSSVLSTPRPGHADLVGMQKYGFDDARDVLERASARETAARVTAGALAKILLAEIGTEILSHTVQLGDQRVESDVRPGPGDIEGIDENEVRCFDLDASARMISAIKAAAKAGDSLGGVTEVLGFGVPVGLGSHVHWDRKIDGLFAQAILSIQAVKGVELGSGFEQAGQPGSKAHDAISYQEDGDQSTGGFHRETARAGGVEGGMTTGGLLAIRAAMKPLATLNRPVLETVDVATKESTVSFKERTDVTAVPAMGVVAESMVALVLANEALRKFGGDSVAEFVRNHQGFIEHLGETPSAAPGA</sequence>
<evidence type="ECO:0000256" key="4">
    <source>
        <dbReference type="ARBA" id="ARBA00022605"/>
    </source>
</evidence>
<evidence type="ECO:0000256" key="1">
    <source>
        <dbReference type="ARBA" id="ARBA00005044"/>
    </source>
</evidence>
<organism evidence="12">
    <name type="scientific">freshwater metagenome</name>
    <dbReference type="NCBI Taxonomy" id="449393"/>
    <lineage>
        <taxon>unclassified sequences</taxon>
        <taxon>metagenomes</taxon>
        <taxon>ecological metagenomes</taxon>
    </lineage>
</organism>
<keyword evidence="7" id="KW-0274">FAD</keyword>
<dbReference type="EMBL" id="CAFABE010000031">
    <property type="protein sequence ID" value="CAB4826897.1"/>
    <property type="molecule type" value="Genomic_DNA"/>
</dbReference>
<dbReference type="GO" id="GO:0009073">
    <property type="term" value="P:aromatic amino acid family biosynthetic process"/>
    <property type="evidence" value="ECO:0007669"/>
    <property type="project" value="UniProtKB-KW"/>
</dbReference>
<dbReference type="HAMAP" id="MF_00300">
    <property type="entry name" value="Chorismate_synth"/>
    <property type="match status" value="1"/>
</dbReference>
<keyword evidence="8" id="KW-0521">NADP</keyword>
<dbReference type="EC" id="4.2.3.5" evidence="3"/>
<dbReference type="CDD" id="cd07304">
    <property type="entry name" value="Chorismate_synthase"/>
    <property type="match status" value="1"/>
</dbReference>
<comment type="similarity">
    <text evidence="2">Belongs to the chorismate synthase family.</text>
</comment>
<dbReference type="GO" id="GO:0005829">
    <property type="term" value="C:cytosol"/>
    <property type="evidence" value="ECO:0007669"/>
    <property type="project" value="TreeGrafter"/>
</dbReference>
<evidence type="ECO:0000256" key="3">
    <source>
        <dbReference type="ARBA" id="ARBA00013036"/>
    </source>
</evidence>
<dbReference type="PROSITE" id="PS00788">
    <property type="entry name" value="CHORISMATE_SYNTHASE_2"/>
    <property type="match status" value="1"/>
</dbReference>
<dbReference type="AlphaFoldDB" id="A0A6J7EIY0"/>
<gene>
    <name evidence="11" type="ORF">UFOPK3164_00822</name>
    <name evidence="12" type="ORF">UFOPK3427_01760</name>
    <name evidence="13" type="ORF">UFOPK4112_01478</name>
</gene>